<evidence type="ECO:0000313" key="5">
    <source>
        <dbReference type="Proteomes" id="UP001412067"/>
    </source>
</evidence>
<reference evidence="4 5" key="1">
    <citation type="journal article" date="2022" name="Nat. Plants">
        <title>Genomes of leafy and leafless Platanthera orchids illuminate the evolution of mycoheterotrophy.</title>
        <authorList>
            <person name="Li M.H."/>
            <person name="Liu K.W."/>
            <person name="Li Z."/>
            <person name="Lu H.C."/>
            <person name="Ye Q.L."/>
            <person name="Zhang D."/>
            <person name="Wang J.Y."/>
            <person name="Li Y.F."/>
            <person name="Zhong Z.M."/>
            <person name="Liu X."/>
            <person name="Yu X."/>
            <person name="Liu D.K."/>
            <person name="Tu X.D."/>
            <person name="Liu B."/>
            <person name="Hao Y."/>
            <person name="Liao X.Y."/>
            <person name="Jiang Y.T."/>
            <person name="Sun W.H."/>
            <person name="Chen J."/>
            <person name="Chen Y.Q."/>
            <person name="Ai Y."/>
            <person name="Zhai J.W."/>
            <person name="Wu S.S."/>
            <person name="Zhou Z."/>
            <person name="Hsiao Y.Y."/>
            <person name="Wu W.L."/>
            <person name="Chen Y.Y."/>
            <person name="Lin Y.F."/>
            <person name="Hsu J.L."/>
            <person name="Li C.Y."/>
            <person name="Wang Z.W."/>
            <person name="Zhao X."/>
            <person name="Zhong W.Y."/>
            <person name="Ma X.K."/>
            <person name="Ma L."/>
            <person name="Huang J."/>
            <person name="Chen G.Z."/>
            <person name="Huang M.Z."/>
            <person name="Huang L."/>
            <person name="Peng D.H."/>
            <person name="Luo Y.B."/>
            <person name="Zou S.Q."/>
            <person name="Chen S.P."/>
            <person name="Lan S."/>
            <person name="Tsai W.C."/>
            <person name="Van de Peer Y."/>
            <person name="Liu Z.J."/>
        </authorList>
    </citation>
    <scope>NUCLEOTIDE SEQUENCE [LARGE SCALE GENOMIC DNA]</scope>
    <source>
        <strain evidence="4">Lor288</strain>
    </source>
</reference>
<dbReference type="InterPro" id="IPR050425">
    <property type="entry name" value="NAD(P)_dehydrat-like"/>
</dbReference>
<organism evidence="4 5">
    <name type="scientific">Platanthera guangdongensis</name>
    <dbReference type="NCBI Taxonomy" id="2320717"/>
    <lineage>
        <taxon>Eukaryota</taxon>
        <taxon>Viridiplantae</taxon>
        <taxon>Streptophyta</taxon>
        <taxon>Embryophyta</taxon>
        <taxon>Tracheophyta</taxon>
        <taxon>Spermatophyta</taxon>
        <taxon>Magnoliopsida</taxon>
        <taxon>Liliopsida</taxon>
        <taxon>Asparagales</taxon>
        <taxon>Orchidaceae</taxon>
        <taxon>Orchidoideae</taxon>
        <taxon>Orchideae</taxon>
        <taxon>Orchidinae</taxon>
        <taxon>Platanthera</taxon>
    </lineage>
</organism>
<protein>
    <submittedName>
        <fullName evidence="4">3beta-hydroxysteroid-dehydrogenase/decarboxylase isoform 1</fullName>
    </submittedName>
</protein>
<keyword evidence="5" id="KW-1185">Reference proteome</keyword>
<dbReference type="PANTHER" id="PTHR10366">
    <property type="entry name" value="NAD DEPENDENT EPIMERASE/DEHYDRATASE"/>
    <property type="match status" value="1"/>
</dbReference>
<dbReference type="InterPro" id="IPR036291">
    <property type="entry name" value="NAD(P)-bd_dom_sf"/>
</dbReference>
<proteinExistence type="inferred from homology"/>
<sequence>MATIGDERERWCVVTGGRGFAARHLVEMLLRSPEWHVRIADLSPSINLESHEETGLLREALRSGRASYASVDLRLKRQVLKAFHGAEVVFHMAAPDSSINNFQLHFSVNVEGTKNVIDACIECKVKRLIYTSSPSVVFDGVHGIYNGEESMPYPLKFNDSYSETKAEAEKLVLKANGKNGLLTSCIRPSSIFGPGDRLLVPSLVAAARAGKSKLSSCMLMLVHAETRKPHAAYLSFAGFPLHASTIVSRASKKRNSNLLHDFHLSTNKVSIRVSYHLCIRAKHRFCVFFSISVFLANLIGQSNARVHHFAILPIGFLCAAIYFHGGPPRIRCLGDGDVRQTDDEAFDCPGGPHGPHRSRLFLYAATTNLLVLLSCGGTEPPPAIPSSVLL</sequence>
<feature type="domain" description="3-beta hydroxysteroid dehydrogenase/isomerase" evidence="3">
    <location>
        <begin position="13"/>
        <end position="216"/>
    </location>
</feature>
<name>A0ABR2MJ58_9ASPA</name>
<dbReference type="PANTHER" id="PTHR10366:SF564">
    <property type="entry name" value="STEROL-4-ALPHA-CARBOXYLATE 3-DEHYDROGENASE, DECARBOXYLATING"/>
    <property type="match status" value="1"/>
</dbReference>
<evidence type="ECO:0000256" key="2">
    <source>
        <dbReference type="RuleBase" id="RU004475"/>
    </source>
</evidence>
<comment type="caution">
    <text evidence="4">The sequence shown here is derived from an EMBL/GenBank/DDBJ whole genome shotgun (WGS) entry which is preliminary data.</text>
</comment>
<dbReference type="Pfam" id="PF01073">
    <property type="entry name" value="3Beta_HSD"/>
    <property type="match status" value="1"/>
</dbReference>
<comment type="similarity">
    <text evidence="2">Belongs to the 3-beta-HSD family.</text>
</comment>
<gene>
    <name evidence="4" type="ORF">KSP40_PGU007122</name>
</gene>
<evidence type="ECO:0000259" key="3">
    <source>
        <dbReference type="Pfam" id="PF01073"/>
    </source>
</evidence>
<evidence type="ECO:0000313" key="4">
    <source>
        <dbReference type="EMBL" id="KAK8964023.1"/>
    </source>
</evidence>
<dbReference type="SUPFAM" id="SSF51735">
    <property type="entry name" value="NAD(P)-binding Rossmann-fold domains"/>
    <property type="match status" value="1"/>
</dbReference>
<keyword evidence="1 2" id="KW-0560">Oxidoreductase</keyword>
<evidence type="ECO:0000256" key="1">
    <source>
        <dbReference type="ARBA" id="ARBA00023002"/>
    </source>
</evidence>
<dbReference type="EMBL" id="JBBWWR010000007">
    <property type="protein sequence ID" value="KAK8964023.1"/>
    <property type="molecule type" value="Genomic_DNA"/>
</dbReference>
<accession>A0ABR2MJ58</accession>
<dbReference type="Proteomes" id="UP001412067">
    <property type="component" value="Unassembled WGS sequence"/>
</dbReference>
<dbReference type="Gene3D" id="3.40.50.720">
    <property type="entry name" value="NAD(P)-binding Rossmann-like Domain"/>
    <property type="match status" value="1"/>
</dbReference>
<dbReference type="InterPro" id="IPR002225">
    <property type="entry name" value="3Beta_OHSteriod_DH/Estase"/>
</dbReference>